<dbReference type="RefSeq" id="WP_289843796.1">
    <property type="nucleotide sequence ID" value="NZ_CATKSH010000027.1"/>
</dbReference>
<dbReference type="Gene3D" id="3.30.360.10">
    <property type="entry name" value="Dihydrodipicolinate Reductase, domain 2"/>
    <property type="match status" value="1"/>
</dbReference>
<protein>
    <submittedName>
        <fullName evidence="3">Gfo/Idh/MocA family oxidoreductase</fullName>
    </submittedName>
</protein>
<organism evidence="3 4">
    <name type="scientific">Brytella acorum</name>
    <dbReference type="NCBI Taxonomy" id="2959299"/>
    <lineage>
        <taxon>Bacteria</taxon>
        <taxon>Pseudomonadati</taxon>
        <taxon>Pseudomonadota</taxon>
        <taxon>Alphaproteobacteria</taxon>
        <taxon>Acetobacterales</taxon>
        <taxon>Acetobacteraceae</taxon>
        <taxon>Brytella</taxon>
    </lineage>
</organism>
<feature type="domain" description="Gfo/Idh/MocA-like oxidoreductase N-terminal" evidence="1">
    <location>
        <begin position="7"/>
        <end position="124"/>
    </location>
</feature>
<name>A0AA35Y5C0_9PROT</name>
<dbReference type="EMBL" id="CATKSH010000027">
    <property type="protein sequence ID" value="CAI9121913.1"/>
    <property type="molecule type" value="Genomic_DNA"/>
</dbReference>
<dbReference type="Pfam" id="PF01408">
    <property type="entry name" value="GFO_IDH_MocA"/>
    <property type="match status" value="1"/>
</dbReference>
<dbReference type="GO" id="GO:0000166">
    <property type="term" value="F:nucleotide binding"/>
    <property type="evidence" value="ECO:0007669"/>
    <property type="project" value="InterPro"/>
</dbReference>
<proteinExistence type="predicted"/>
<dbReference type="NCBIfam" id="TIGR01761">
    <property type="entry name" value="thiaz-red"/>
    <property type="match status" value="1"/>
</dbReference>
<evidence type="ECO:0000313" key="3">
    <source>
        <dbReference type="EMBL" id="CAI9121913.1"/>
    </source>
</evidence>
<dbReference type="InterPro" id="IPR000683">
    <property type="entry name" value="Gfo/Idh/MocA-like_OxRdtase_N"/>
</dbReference>
<dbReference type="SUPFAM" id="SSF51735">
    <property type="entry name" value="NAD(P)-binding Rossmann-fold domains"/>
    <property type="match status" value="1"/>
</dbReference>
<dbReference type="InterPro" id="IPR048655">
    <property type="entry name" value="Irp3-like_C"/>
</dbReference>
<evidence type="ECO:0000313" key="4">
    <source>
        <dbReference type="Proteomes" id="UP001176960"/>
    </source>
</evidence>
<feature type="domain" description="Thiazolinyl imine reductase-like C-terminal" evidence="2">
    <location>
        <begin position="147"/>
        <end position="247"/>
    </location>
</feature>
<gene>
    <name evidence="3" type="ORF">LMG32879_002769</name>
</gene>
<reference evidence="3" key="1">
    <citation type="submission" date="2023-03" db="EMBL/GenBank/DDBJ databases">
        <authorList>
            <person name="Cleenwerck I."/>
        </authorList>
    </citation>
    <scope>NUCLEOTIDE SEQUENCE</scope>
    <source>
        <strain evidence="3">LMG 32879</strain>
    </source>
</reference>
<evidence type="ECO:0000259" key="2">
    <source>
        <dbReference type="Pfam" id="PF21390"/>
    </source>
</evidence>
<dbReference type="InterPro" id="IPR036291">
    <property type="entry name" value="NAD(P)-bd_dom_sf"/>
</dbReference>
<accession>A0AA35Y5C0</accession>
<comment type="caution">
    <text evidence="3">The sequence shown here is derived from an EMBL/GenBank/DDBJ whole genome shotgun (WGS) entry which is preliminary data.</text>
</comment>
<dbReference type="Pfam" id="PF21390">
    <property type="entry name" value="Irp3-like_C"/>
    <property type="match status" value="1"/>
</dbReference>
<evidence type="ECO:0000259" key="1">
    <source>
        <dbReference type="Pfam" id="PF01408"/>
    </source>
</evidence>
<dbReference type="Proteomes" id="UP001176960">
    <property type="component" value="Unassembled WGS sequence"/>
</dbReference>
<dbReference type="InterPro" id="IPR010091">
    <property type="entry name" value="Thiazolinyl_imide_reductase"/>
</dbReference>
<keyword evidence="4" id="KW-1185">Reference proteome</keyword>
<sequence>MSALRPLNVVVAGTGFGRVYLDALAKQDPAFRLTGLLARGGTTSRSIAAALGVPLYVAPENVPDSTDIVCVVVRSGATGGPGSELAAHFLRRGIHVLQEHPVHHDEIAPCLKAARQGNAAYAVNTLHPNLAPARRFLAVAKVAIQQQKPAYLDIACNSQMLYPLLDLAGRALGGMRPWSFGEPMAGQGGHPLTTLHGCMNEVPLCLRVQNAVHPDDPDNHSFLLGQMAIGFEGGVLALPELHGPVLWHARLHAPRTAEGRLITSGPATERLAEPSTEMLGPPPGDSWHVAFEETWPRAVLVALHDLKDSIDDPVRRRAANIWAMDVSQCWNEASQRLGMPAIIRPDIPPPIPLDALHAAADSIASTEGTRL</sequence>
<dbReference type="Gene3D" id="3.40.50.720">
    <property type="entry name" value="NAD(P)-binding Rossmann-like Domain"/>
    <property type="match status" value="1"/>
</dbReference>
<dbReference type="AlphaFoldDB" id="A0AA35Y5C0"/>